<dbReference type="RefSeq" id="WP_166857197.1">
    <property type="nucleotide sequence ID" value="NZ_JAAQOM010000002.1"/>
</dbReference>
<protein>
    <submittedName>
        <fullName evidence="1">Uncharacterized protein</fullName>
    </submittedName>
</protein>
<organism evidence="1 2">
    <name type="scientific">Telluria antibiotica</name>
    <dbReference type="NCBI Taxonomy" id="2717319"/>
    <lineage>
        <taxon>Bacteria</taxon>
        <taxon>Pseudomonadati</taxon>
        <taxon>Pseudomonadota</taxon>
        <taxon>Betaproteobacteria</taxon>
        <taxon>Burkholderiales</taxon>
        <taxon>Oxalobacteraceae</taxon>
        <taxon>Telluria group</taxon>
        <taxon>Telluria</taxon>
    </lineage>
</organism>
<dbReference type="Proteomes" id="UP000716322">
    <property type="component" value="Unassembled WGS sequence"/>
</dbReference>
<gene>
    <name evidence="1" type="ORF">HAV22_05255</name>
</gene>
<comment type="caution">
    <text evidence="1">The sequence shown here is derived from an EMBL/GenBank/DDBJ whole genome shotgun (WGS) entry which is preliminary data.</text>
</comment>
<evidence type="ECO:0000313" key="2">
    <source>
        <dbReference type="Proteomes" id="UP000716322"/>
    </source>
</evidence>
<reference evidence="1 2" key="1">
    <citation type="submission" date="2020-03" db="EMBL/GenBank/DDBJ databases">
        <title>Genome sequence of strain Massilia sp. TW-1.</title>
        <authorList>
            <person name="Chaudhary D.K."/>
        </authorList>
    </citation>
    <scope>NUCLEOTIDE SEQUENCE [LARGE SCALE GENOMIC DNA]</scope>
    <source>
        <strain evidence="1 2">TW-1</strain>
    </source>
</reference>
<dbReference type="EMBL" id="JAAQOM010000002">
    <property type="protein sequence ID" value="NIA53062.1"/>
    <property type="molecule type" value="Genomic_DNA"/>
</dbReference>
<name>A0ABX0P735_9BURK</name>
<evidence type="ECO:0000313" key="1">
    <source>
        <dbReference type="EMBL" id="NIA53062.1"/>
    </source>
</evidence>
<proteinExistence type="predicted"/>
<sequence length="96" mass="10429">MQQSHFKVSGPAPSPTTVELATKMGYRVSDRLQVGIERYDEFGDVRHPDNPFRGAHTAYAVVDTTLGGWDLNLGVGRGSVAASDRWVLKAIVGVPF</sequence>
<keyword evidence="2" id="KW-1185">Reference proteome</keyword>
<accession>A0ABX0P735</accession>